<dbReference type="AlphaFoldDB" id="A0AAD5YE63"/>
<feature type="compositionally biased region" description="Polar residues" evidence="1">
    <location>
        <begin position="200"/>
        <end position="212"/>
    </location>
</feature>
<sequence length="478" mass="51706">MSFPDMSGQQAVFDWNSTLLYNPHALQGTPDQNSTNNIFQSTDGLSLSGLGPSPAAFASSHDAMASPVPQHPVIPSALPTQTISHALKCMWGNCTETFSSMSELVGHVNLQHLRLPSTGAPEMSQQSTPSTPFELNQKVDGMRTAQASLDSLSCLWADCHLYPTPNSVPGPSSGDPINSALGVLASHLLQDHLGLPNPSPQVIRTNEPTTPVSPIWEPHPRHAEATTAQAGGITTPPQSTASSNSQSPEPACPPTPTPEHDCNAPSAHPISTPLTLGLGKLITTVIGRDAHGTGKAALRANKKSAAIFRAIRDIARSNCICRVVESVEAYYLLSLPCGYLRILEDHPVQAWVVMTPRRNQVALYVSSPNVDTKIIDALQNTFDHSQDYPEIPTQPNYIHHLTEANEWSMTGNLDVGYEQIYERHRKENYPAFYTKPIIILDERAAQDQTVVMVSPTLDAAITQDDSLQSGSDSSQRKL</sequence>
<evidence type="ECO:0000313" key="3">
    <source>
        <dbReference type="EMBL" id="KAJ3477226.1"/>
    </source>
</evidence>
<evidence type="ECO:0000313" key="4">
    <source>
        <dbReference type="Proteomes" id="UP001212997"/>
    </source>
</evidence>
<accession>A0AAD5YE63</accession>
<organism evidence="3 4">
    <name type="scientific">Meripilus lineatus</name>
    <dbReference type="NCBI Taxonomy" id="2056292"/>
    <lineage>
        <taxon>Eukaryota</taxon>
        <taxon>Fungi</taxon>
        <taxon>Dikarya</taxon>
        <taxon>Basidiomycota</taxon>
        <taxon>Agaricomycotina</taxon>
        <taxon>Agaricomycetes</taxon>
        <taxon>Polyporales</taxon>
        <taxon>Meripilaceae</taxon>
        <taxon>Meripilus</taxon>
    </lineage>
</organism>
<comment type="caution">
    <text evidence="3">The sequence shown here is derived from an EMBL/GenBank/DDBJ whole genome shotgun (WGS) entry which is preliminary data.</text>
</comment>
<reference evidence="3" key="1">
    <citation type="submission" date="2022-07" db="EMBL/GenBank/DDBJ databases">
        <title>Genome Sequence of Physisporinus lineatus.</title>
        <authorList>
            <person name="Buettner E."/>
        </authorList>
    </citation>
    <scope>NUCLEOTIDE SEQUENCE</scope>
    <source>
        <strain evidence="3">VT162</strain>
    </source>
</reference>
<evidence type="ECO:0000256" key="1">
    <source>
        <dbReference type="SAM" id="MobiDB-lite"/>
    </source>
</evidence>
<feature type="compositionally biased region" description="Polar residues" evidence="1">
    <location>
        <begin position="235"/>
        <end position="247"/>
    </location>
</feature>
<dbReference type="Proteomes" id="UP001212997">
    <property type="component" value="Unassembled WGS sequence"/>
</dbReference>
<feature type="domain" description="C2H2-type" evidence="2">
    <location>
        <begin position="89"/>
        <end position="112"/>
    </location>
</feature>
<dbReference type="Gene3D" id="3.30.160.60">
    <property type="entry name" value="Classic Zinc Finger"/>
    <property type="match status" value="1"/>
</dbReference>
<evidence type="ECO:0000259" key="2">
    <source>
        <dbReference type="PROSITE" id="PS00028"/>
    </source>
</evidence>
<dbReference type="PROSITE" id="PS00028">
    <property type="entry name" value="ZINC_FINGER_C2H2_1"/>
    <property type="match status" value="1"/>
</dbReference>
<name>A0AAD5YE63_9APHY</name>
<proteinExistence type="predicted"/>
<dbReference type="SUPFAM" id="SSF57667">
    <property type="entry name" value="beta-beta-alpha zinc fingers"/>
    <property type="match status" value="1"/>
</dbReference>
<keyword evidence="4" id="KW-1185">Reference proteome</keyword>
<feature type="region of interest" description="Disordered" evidence="1">
    <location>
        <begin position="195"/>
        <end position="268"/>
    </location>
</feature>
<dbReference type="EMBL" id="JANAWD010000618">
    <property type="protein sequence ID" value="KAJ3477226.1"/>
    <property type="molecule type" value="Genomic_DNA"/>
</dbReference>
<protein>
    <recommendedName>
        <fullName evidence="2">C2H2-type domain-containing protein</fullName>
    </recommendedName>
</protein>
<gene>
    <name evidence="3" type="ORF">NLI96_g10613</name>
</gene>
<dbReference type="InterPro" id="IPR013087">
    <property type="entry name" value="Znf_C2H2_type"/>
</dbReference>
<dbReference type="InterPro" id="IPR036236">
    <property type="entry name" value="Znf_C2H2_sf"/>
</dbReference>